<evidence type="ECO:0000313" key="1">
    <source>
        <dbReference type="EMBL" id="BBK24963.1"/>
    </source>
</evidence>
<gene>
    <name evidence="1" type="ORF">Dia5BBH33_08980</name>
</gene>
<dbReference type="Proteomes" id="UP000320585">
    <property type="component" value="Chromosome"/>
</dbReference>
<dbReference type="RefSeq" id="WP_162501761.1">
    <property type="nucleotide sequence ID" value="NZ_AP019697.1"/>
</dbReference>
<evidence type="ECO:0000313" key="2">
    <source>
        <dbReference type="Proteomes" id="UP000320585"/>
    </source>
</evidence>
<dbReference type="AlphaFoldDB" id="A0A8D4UU64"/>
<dbReference type="KEGG" id="dho:Dia5BBH33_08980"/>
<dbReference type="EMBL" id="AP019697">
    <property type="protein sequence ID" value="BBK24963.1"/>
    <property type="molecule type" value="Genomic_DNA"/>
</dbReference>
<sequence>MDEEKLKEKLLDWDKTLKSDAMTYNALGNNRMYHFALGCLSIVHEVLKELEEDHEQRN</sequence>
<dbReference type="GeneID" id="92717384"/>
<accession>A0A8D4UU64</accession>
<name>A0A8D4UU64_9FIRM</name>
<protein>
    <submittedName>
        <fullName evidence="1">Uncharacterized protein</fullName>
    </submittedName>
</protein>
<keyword evidence="2" id="KW-1185">Reference proteome</keyword>
<organism evidence="1 2">
    <name type="scientific">Dialister hominis</name>
    <dbReference type="NCBI Taxonomy" id="2582419"/>
    <lineage>
        <taxon>Bacteria</taxon>
        <taxon>Bacillati</taxon>
        <taxon>Bacillota</taxon>
        <taxon>Negativicutes</taxon>
        <taxon>Veillonellales</taxon>
        <taxon>Veillonellaceae</taxon>
        <taxon>Dialister</taxon>
    </lineage>
</organism>
<proteinExistence type="predicted"/>
<reference evidence="2" key="1">
    <citation type="submission" date="2019-05" db="EMBL/GenBank/DDBJ databases">
        <title>Complete genome sequencing of Dialister sp. strain 5BBH33.</title>
        <authorList>
            <person name="Sakamoto M."/>
            <person name="Murakami T."/>
            <person name="Mori H."/>
        </authorList>
    </citation>
    <scope>NUCLEOTIDE SEQUENCE [LARGE SCALE GENOMIC DNA]</scope>
    <source>
        <strain evidence="2">5BBH33</strain>
    </source>
</reference>